<dbReference type="InterPro" id="IPR020440">
    <property type="entry name" value="IL-17_chr"/>
</dbReference>
<keyword evidence="6" id="KW-1185">Reference proteome</keyword>
<proteinExistence type="inferred from homology"/>
<dbReference type="GeneID" id="110076306"/>
<evidence type="ECO:0000256" key="5">
    <source>
        <dbReference type="ARBA" id="ARBA00022729"/>
    </source>
</evidence>
<accession>A0ABM5EUR9</accession>
<evidence type="ECO:0000256" key="1">
    <source>
        <dbReference type="ARBA" id="ARBA00004613"/>
    </source>
</evidence>
<dbReference type="Pfam" id="PF06083">
    <property type="entry name" value="IL17"/>
    <property type="match status" value="1"/>
</dbReference>
<keyword evidence="4" id="KW-0964">Secreted</keyword>
<sequence>MFQRRAARWTRHIALQMVPALESEQAGARRQRRHPEATCSDFKLQDLLNKDINERSISPWKYNIDEDADRYPRKLAFAECLCRGCIDLRTGQESSSLNSVPVQQSMMVLRRRPCQREDGAPGFSFEVDYVPVPVACACILPRSSS</sequence>
<dbReference type="SUPFAM" id="SSF57501">
    <property type="entry name" value="Cystine-knot cytokines"/>
    <property type="match status" value="1"/>
</dbReference>
<evidence type="ECO:0000256" key="3">
    <source>
        <dbReference type="ARBA" id="ARBA00022514"/>
    </source>
</evidence>
<keyword evidence="3" id="KW-0202">Cytokine</keyword>
<reference evidence="7" key="1">
    <citation type="submission" date="2025-08" db="UniProtKB">
        <authorList>
            <consortium name="RefSeq"/>
        </authorList>
    </citation>
    <scope>IDENTIFICATION</scope>
</reference>
<dbReference type="Gene3D" id="2.10.90.10">
    <property type="entry name" value="Cystine-knot cytokines"/>
    <property type="match status" value="1"/>
</dbReference>
<dbReference type="Proteomes" id="UP001652642">
    <property type="component" value="Chromosome 10"/>
</dbReference>
<dbReference type="RefSeq" id="XP_072836897.1">
    <property type="nucleotide sequence ID" value="XM_072980796.1"/>
</dbReference>
<name>A0ABM5EUR9_9SAUR</name>
<evidence type="ECO:0000256" key="2">
    <source>
        <dbReference type="ARBA" id="ARBA00007236"/>
    </source>
</evidence>
<evidence type="ECO:0000313" key="6">
    <source>
        <dbReference type="Proteomes" id="UP001652642"/>
    </source>
</evidence>
<comment type="similarity">
    <text evidence="2">Belongs to the IL-17 family.</text>
</comment>
<gene>
    <name evidence="7" type="primary">IL17C</name>
</gene>
<evidence type="ECO:0000256" key="4">
    <source>
        <dbReference type="ARBA" id="ARBA00022525"/>
    </source>
</evidence>
<dbReference type="InterPro" id="IPR029034">
    <property type="entry name" value="Cystine-knot_cytokine"/>
</dbReference>
<comment type="subcellular location">
    <subcellularLocation>
        <location evidence="1">Secreted</location>
    </subcellularLocation>
</comment>
<keyword evidence="5" id="KW-0732">Signal</keyword>
<dbReference type="PRINTS" id="PR01932">
    <property type="entry name" value="INTRLEUKIN17"/>
</dbReference>
<evidence type="ECO:0000313" key="7">
    <source>
        <dbReference type="RefSeq" id="XP_072836897.1"/>
    </source>
</evidence>
<organism evidence="6 7">
    <name type="scientific">Pogona vitticeps</name>
    <name type="common">central bearded dragon</name>
    <dbReference type="NCBI Taxonomy" id="103695"/>
    <lineage>
        <taxon>Eukaryota</taxon>
        <taxon>Metazoa</taxon>
        <taxon>Chordata</taxon>
        <taxon>Craniata</taxon>
        <taxon>Vertebrata</taxon>
        <taxon>Euteleostomi</taxon>
        <taxon>Lepidosauria</taxon>
        <taxon>Squamata</taxon>
        <taxon>Bifurcata</taxon>
        <taxon>Unidentata</taxon>
        <taxon>Episquamata</taxon>
        <taxon>Toxicofera</taxon>
        <taxon>Iguania</taxon>
        <taxon>Acrodonta</taxon>
        <taxon>Agamidae</taxon>
        <taxon>Amphibolurinae</taxon>
        <taxon>Pogona</taxon>
    </lineage>
</organism>
<dbReference type="InterPro" id="IPR010345">
    <property type="entry name" value="IL-17_fam"/>
</dbReference>
<protein>
    <submittedName>
        <fullName evidence="7">Interleukin-17C</fullName>
    </submittedName>
</protein>